<evidence type="ECO:0000313" key="3">
    <source>
        <dbReference type="Proteomes" id="UP001465755"/>
    </source>
</evidence>
<dbReference type="Proteomes" id="UP001465755">
    <property type="component" value="Unassembled WGS sequence"/>
</dbReference>
<dbReference type="EMBL" id="JALJOQ010000103">
    <property type="protein sequence ID" value="KAK9797845.1"/>
    <property type="molecule type" value="Genomic_DNA"/>
</dbReference>
<feature type="transmembrane region" description="Helical" evidence="1">
    <location>
        <begin position="102"/>
        <end position="122"/>
    </location>
</feature>
<evidence type="ECO:0000256" key="1">
    <source>
        <dbReference type="SAM" id="Phobius"/>
    </source>
</evidence>
<sequence>MGLPKTSQAATPVVIVLVLIAWVVQLSGLYFVHRSCHDRTHLSPWWAAATGAQLPAADSCLKVFRYQWWTVWFEFPLVLGIVASWAGWIGSGGNWLNRYRTAIIGLLATCTALQMWSANVMLNLTDTLITKSEDSTEVMRARVTFLGFATLAALNAVLIIILGDDGPSASEAGHEPLIGSDA</sequence>
<protein>
    <submittedName>
        <fullName evidence="2">Uncharacterized protein</fullName>
    </submittedName>
</protein>
<keyword evidence="1" id="KW-0812">Transmembrane</keyword>
<proteinExistence type="predicted"/>
<reference evidence="2 3" key="1">
    <citation type="journal article" date="2024" name="Nat. Commun.">
        <title>Phylogenomics reveals the evolutionary origins of lichenization in chlorophyte algae.</title>
        <authorList>
            <person name="Puginier C."/>
            <person name="Libourel C."/>
            <person name="Otte J."/>
            <person name="Skaloud P."/>
            <person name="Haon M."/>
            <person name="Grisel S."/>
            <person name="Petersen M."/>
            <person name="Berrin J.G."/>
            <person name="Delaux P.M."/>
            <person name="Dal Grande F."/>
            <person name="Keller J."/>
        </authorList>
    </citation>
    <scope>NUCLEOTIDE SEQUENCE [LARGE SCALE GENOMIC DNA]</scope>
    <source>
        <strain evidence="2 3">SAG 2036</strain>
    </source>
</reference>
<feature type="transmembrane region" description="Helical" evidence="1">
    <location>
        <begin position="143"/>
        <end position="163"/>
    </location>
</feature>
<accession>A0AAW1NT09</accession>
<dbReference type="AlphaFoldDB" id="A0AAW1NT09"/>
<keyword evidence="1" id="KW-1133">Transmembrane helix</keyword>
<organism evidence="2 3">
    <name type="scientific">Symbiochloris irregularis</name>
    <dbReference type="NCBI Taxonomy" id="706552"/>
    <lineage>
        <taxon>Eukaryota</taxon>
        <taxon>Viridiplantae</taxon>
        <taxon>Chlorophyta</taxon>
        <taxon>core chlorophytes</taxon>
        <taxon>Trebouxiophyceae</taxon>
        <taxon>Trebouxiales</taxon>
        <taxon>Trebouxiaceae</taxon>
        <taxon>Symbiochloris</taxon>
    </lineage>
</organism>
<comment type="caution">
    <text evidence="2">The sequence shown here is derived from an EMBL/GenBank/DDBJ whole genome shotgun (WGS) entry which is preliminary data.</text>
</comment>
<evidence type="ECO:0000313" key="2">
    <source>
        <dbReference type="EMBL" id="KAK9797845.1"/>
    </source>
</evidence>
<name>A0AAW1NT09_9CHLO</name>
<gene>
    <name evidence="2" type="ORF">WJX73_010406</name>
</gene>
<feature type="transmembrane region" description="Helical" evidence="1">
    <location>
        <begin position="71"/>
        <end position="90"/>
    </location>
</feature>
<feature type="transmembrane region" description="Helical" evidence="1">
    <location>
        <begin position="12"/>
        <end position="32"/>
    </location>
</feature>
<keyword evidence="3" id="KW-1185">Reference proteome</keyword>
<keyword evidence="1" id="KW-0472">Membrane</keyword>